<feature type="region of interest" description="Disordered" evidence="3">
    <location>
        <begin position="1"/>
        <end position="53"/>
    </location>
</feature>
<keyword evidence="6" id="KW-1185">Reference proteome</keyword>
<keyword evidence="4" id="KW-0472">Membrane</keyword>
<feature type="compositionally biased region" description="Basic residues" evidence="3">
    <location>
        <begin position="940"/>
        <end position="950"/>
    </location>
</feature>
<proteinExistence type="predicted"/>
<evidence type="ECO:0000313" key="6">
    <source>
        <dbReference type="Proteomes" id="UP000518752"/>
    </source>
</evidence>
<dbReference type="InterPro" id="IPR015422">
    <property type="entry name" value="PyrdxlP-dep_Trfase_small"/>
</dbReference>
<feature type="transmembrane region" description="Helical" evidence="4">
    <location>
        <begin position="609"/>
        <end position="628"/>
    </location>
</feature>
<dbReference type="EMBL" id="JAACJN010000016">
    <property type="protein sequence ID" value="KAF5390308.1"/>
    <property type="molecule type" value="Genomic_DNA"/>
</dbReference>
<name>A0A8H5MDS3_9AGAR</name>
<feature type="compositionally biased region" description="Acidic residues" evidence="3">
    <location>
        <begin position="1591"/>
        <end position="1613"/>
    </location>
</feature>
<gene>
    <name evidence="5" type="ORF">D9757_002816</name>
</gene>
<feature type="transmembrane region" description="Helical" evidence="4">
    <location>
        <begin position="720"/>
        <end position="741"/>
    </location>
</feature>
<dbReference type="Pfam" id="PF01053">
    <property type="entry name" value="Cys_Met_Meta_PP"/>
    <property type="match status" value="1"/>
</dbReference>
<keyword evidence="4" id="KW-1133">Transmembrane helix</keyword>
<organism evidence="5 6">
    <name type="scientific">Collybiopsis confluens</name>
    <dbReference type="NCBI Taxonomy" id="2823264"/>
    <lineage>
        <taxon>Eukaryota</taxon>
        <taxon>Fungi</taxon>
        <taxon>Dikarya</taxon>
        <taxon>Basidiomycota</taxon>
        <taxon>Agaricomycotina</taxon>
        <taxon>Agaricomycetes</taxon>
        <taxon>Agaricomycetidae</taxon>
        <taxon>Agaricales</taxon>
        <taxon>Marasmiineae</taxon>
        <taxon>Omphalotaceae</taxon>
        <taxon>Collybiopsis</taxon>
    </lineage>
</organism>
<feature type="transmembrane region" description="Helical" evidence="4">
    <location>
        <begin position="465"/>
        <end position="485"/>
    </location>
</feature>
<dbReference type="Proteomes" id="UP000518752">
    <property type="component" value="Unassembled WGS sequence"/>
</dbReference>
<evidence type="ECO:0000256" key="1">
    <source>
        <dbReference type="ARBA" id="ARBA00001933"/>
    </source>
</evidence>
<dbReference type="InterPro" id="IPR000277">
    <property type="entry name" value="Cys/Met-Metab_PyrdxlP-dep_enz"/>
</dbReference>
<keyword evidence="4" id="KW-0812">Transmembrane</keyword>
<feature type="compositionally biased region" description="Polar residues" evidence="3">
    <location>
        <begin position="30"/>
        <end position="40"/>
    </location>
</feature>
<feature type="compositionally biased region" description="Basic residues" evidence="3">
    <location>
        <begin position="897"/>
        <end position="908"/>
    </location>
</feature>
<reference evidence="5 6" key="1">
    <citation type="journal article" date="2020" name="ISME J.">
        <title>Uncovering the hidden diversity of litter-decomposition mechanisms in mushroom-forming fungi.</title>
        <authorList>
            <person name="Floudas D."/>
            <person name="Bentzer J."/>
            <person name="Ahren D."/>
            <person name="Johansson T."/>
            <person name="Persson P."/>
            <person name="Tunlid A."/>
        </authorList>
    </citation>
    <scope>NUCLEOTIDE SEQUENCE [LARGE SCALE GENOMIC DNA]</scope>
    <source>
        <strain evidence="5 6">CBS 406.79</strain>
    </source>
</reference>
<dbReference type="Gene3D" id="3.90.1150.10">
    <property type="entry name" value="Aspartate Aminotransferase, domain 1"/>
    <property type="match status" value="1"/>
</dbReference>
<comment type="cofactor">
    <cofactor evidence="1">
        <name>pyridoxal 5'-phosphate</name>
        <dbReference type="ChEBI" id="CHEBI:597326"/>
    </cofactor>
</comment>
<evidence type="ECO:0000313" key="5">
    <source>
        <dbReference type="EMBL" id="KAF5390308.1"/>
    </source>
</evidence>
<dbReference type="InterPro" id="IPR015421">
    <property type="entry name" value="PyrdxlP-dep_Trfase_major"/>
</dbReference>
<feature type="region of interest" description="Disordered" evidence="3">
    <location>
        <begin position="95"/>
        <end position="129"/>
    </location>
</feature>
<dbReference type="Pfam" id="PF04910">
    <property type="entry name" value="Tcf25"/>
    <property type="match status" value="1"/>
</dbReference>
<comment type="caution">
    <text evidence="5">The sequence shown here is derived from an EMBL/GenBank/DDBJ whole genome shotgun (WGS) entry which is preliminary data.</text>
</comment>
<evidence type="ECO:0000256" key="2">
    <source>
        <dbReference type="ARBA" id="ARBA00022898"/>
    </source>
</evidence>
<dbReference type="OrthoDB" id="205993at2759"/>
<dbReference type="InterPro" id="IPR006994">
    <property type="entry name" value="TCF25/Rqc1"/>
</dbReference>
<feature type="compositionally biased region" description="Low complexity" evidence="3">
    <location>
        <begin position="12"/>
        <end position="25"/>
    </location>
</feature>
<feature type="transmembrane region" description="Helical" evidence="4">
    <location>
        <begin position="401"/>
        <end position="422"/>
    </location>
</feature>
<protein>
    <submittedName>
        <fullName evidence="5">Uncharacterized protein</fullName>
    </submittedName>
</protein>
<feature type="region of interest" description="Disordered" evidence="3">
    <location>
        <begin position="431"/>
        <end position="457"/>
    </location>
</feature>
<dbReference type="PANTHER" id="PTHR42699:SF1">
    <property type="entry name" value="CYSTATHIONINE GAMMA-SYNTHASE-RELATED"/>
    <property type="match status" value="1"/>
</dbReference>
<dbReference type="SUPFAM" id="SSF53383">
    <property type="entry name" value="PLP-dependent transferases"/>
    <property type="match status" value="1"/>
</dbReference>
<dbReference type="GO" id="GO:0030170">
    <property type="term" value="F:pyridoxal phosphate binding"/>
    <property type="evidence" value="ECO:0007669"/>
    <property type="project" value="InterPro"/>
</dbReference>
<sequence>MGAWAIDEDETPSPQEEPSLPQQIPGASTDAASFRSNSDLGRNRHRHHEGSSSLSRWFAFTLPRHSGREFQDSAFESNGKTFLFKDKRKSWLPSPTVREFPSSFSKRTNEKNPAGSSEHRPMGSERRKEWHMSIAMPPASAPFTMNQTNSPGWETPWTSRVGAQGPFHARSREGGSAFDEGEILESHTGTSGSHDDSRWKSRRKRLRIFLLNNPYVPLLTLSFKLFRIINISFTAGTLAVAIRIRLAEMRYGVEGVVGSSPTLIIIFAPLTLVHVISAIYLEYFGRPLGLWRTSAKLAHTLSEVLFICAWSAALSLCFDNFFTSLVPCAPPSAISWYNKIPRPNSDLPTVEGSVGDFLCDSQLALICLPGDVLHKSGHQLVPNLRKGEIPPRGASGTEKSVVIAASLPLFIWNVTSFLPLTVMDDAPSHWNRPQNASATRDWPNRSQSASTGRSTNSGHLAKKDYAIGILLLLVVVFLWTTSNFVTQKCSETSHHEREPLLSEQVRTDANHVLESTSYTSELPSRSELPPLTTRETAELAFAFCFIWFTANWSLNASLDYTSVASATILSSTSGFFTLGIGKLYNVENLTAVKIGAVSTRFVPFRFPSISDLMAVFDSFVGVLLVALADSSQTIDDDSLSAPISVSARYVLGDFLALFSALFYAFYVILLKVRIRAESRIDMQLFFGFVGLFNIVFCWPIGVLLHLTGVEKFELPTTSKAVAAIIINMAITWSSDFLYVMAMLKTTPLVVTIGLSLTIPLAVMGDFFLSKPTQLQVLAGASLVLTSFVVVGVDDARLEESRRDLREDESPHLAQSDNRDQCNVIVKARMVADGHNMGRLNKRQQRELDEIEALAGSSNIKDEEEEGFENEQPKNKAGFTALFTAESETADEEPKPQSKPKKPRKKKKLVPSNAVQEVPAPDLEAVVHQSMQPLQKSEKKAAKKAKAKAKKAGMPDEIDAALEALSIKHPEFRRNLDNVSPNPMARSLSSLLAVNPAHLDSEAELKRFFGSKVVAASKSDKPGPSSKRAHVAQRSVLTKPRPPWAPAHMREGLSARQLTEEELSEKFDRNGWDKASARLGEEKWWTVEYSKKYKGLVKIFLQIVLSGDPQGFYNLIQRAPWQVDSWLQLAEVFRHREEHSSAVDAVDRAMFAYERAFVGGFSFTNGINRLDFDQVENRPFFLALHRQASDLQRRGCLRTSFEFTKLLYSLDPWSDPHGALLHLDFLAFKADMSEWLLEIFNLFQEKSTKSEEKTCRMDPSVMPGWAYARALALKLSSKEQDRSASTTALIEAADSFPSVIPLLADKLDIALSATVRGHKDFRVETDGRLKWSLLSRSLNTPNAILHLLSHIYVQRSFSLWKEPKISQWFTEVIMSHFVTLPSSLPSTARRNRFLALYTAGESTSALYFAVYRHVMVLESTLSFRSLFSFIPNTILSSKSFACDPLPPPSKVRISEYGDTFFAGIDQEADPFGLGRRTRLTRRERERQEIRLQRLIPDINERRQVQAIYENNPILQQRFPGPEGLLQFVQALEMLPPDALEDVLAAAAGAGGDLADGDNMAMPGQMPGLEEFLLDAGGANVGWDEQAGLNEAEIPDNDEEEEGEETDEHEDEEDITSASSGIFWADFGVAPAPRTSTAPPPKILTGSIDIFAKRVVRWLNGTYVTKGRVLHYATWCRSKDAFDFKYELACRLSPTAMLLERNPSLVRSIPPNTPHSVINSLPTWQDNVDRAQGKQDVIPLMLSSYPRFVLHPLIYPLIDLVLDSHGSKAQTCLLFPSLKLAKAFSAFMHLQLPSSTSAETDPICVTKILHAPPNHDIFAVLFQLEQRMLAMNFWMFNGSGISSRLAENCLHRLDGQTEEVLGLPNDPGQEYWGYYSSHSALTSVAEAKSLIKNRLVGINADGTNIRGVEGLKTSDAYLYPSGMSAIWHMHSMLRNVLDCGERRKSVHINILYVDSYKLLDATSPGYFIFSNDTLGDLEKLLDSDASPSILGIFTDFPGNPHLRSYGPLPTNIRQVTDSIDISYIPMSHLPYLKIPIIIDETVGCHLNVSVLSYADIVVTSLTKIFSGFANVLGGTMLLNPSSRFYTKFKAYLDHNYEDNYCSWDALVMELNSRGLEERLVKVNKNAELLADWLFMRSKAGGKDDTVIDEVFYPKYQYPKNYEHCMRVVSKDSNSGGQFRPGYSGLVALSFTTLEAAKTFYETYPSTYAHLQ</sequence>
<accession>A0A8H5MDS3</accession>
<dbReference type="Gene3D" id="3.40.640.10">
    <property type="entry name" value="Type I PLP-dependent aspartate aminotransferase-like (Major domain)"/>
    <property type="match status" value="1"/>
</dbReference>
<feature type="region of interest" description="Disordered" evidence="3">
    <location>
        <begin position="1588"/>
        <end position="1613"/>
    </location>
</feature>
<feature type="transmembrane region" description="Helical" evidence="4">
    <location>
        <begin position="748"/>
        <end position="768"/>
    </location>
</feature>
<feature type="compositionally biased region" description="Acidic residues" evidence="3">
    <location>
        <begin position="1"/>
        <end position="11"/>
    </location>
</feature>
<feature type="transmembrane region" description="Helical" evidence="4">
    <location>
        <begin position="684"/>
        <end position="708"/>
    </location>
</feature>
<dbReference type="GO" id="GO:0019346">
    <property type="term" value="P:transsulfuration"/>
    <property type="evidence" value="ECO:0007669"/>
    <property type="project" value="InterPro"/>
</dbReference>
<dbReference type="InterPro" id="IPR015424">
    <property type="entry name" value="PyrdxlP-dep_Trfase"/>
</dbReference>
<dbReference type="PANTHER" id="PTHR42699">
    <property type="match status" value="1"/>
</dbReference>
<feature type="compositionally biased region" description="Basic and acidic residues" evidence="3">
    <location>
        <begin position="117"/>
        <end position="129"/>
    </location>
</feature>
<feature type="region of interest" description="Disordered" evidence="3">
    <location>
        <begin position="854"/>
        <end position="951"/>
    </location>
</feature>
<keyword evidence="2" id="KW-0663">Pyridoxal phosphate</keyword>
<feature type="transmembrane region" description="Helical" evidence="4">
    <location>
        <begin position="215"/>
        <end position="242"/>
    </location>
</feature>
<dbReference type="InterPro" id="IPR051750">
    <property type="entry name" value="Trans-sulfuration_enzymes"/>
</dbReference>
<dbReference type="GO" id="GO:0003962">
    <property type="term" value="F:cystathionine gamma-synthase activity"/>
    <property type="evidence" value="ECO:0007669"/>
    <property type="project" value="TreeGrafter"/>
</dbReference>
<feature type="transmembrane region" description="Helical" evidence="4">
    <location>
        <begin position="263"/>
        <end position="284"/>
    </location>
</feature>
<feature type="transmembrane region" description="Helical" evidence="4">
    <location>
        <begin position="648"/>
        <end position="672"/>
    </location>
</feature>
<evidence type="ECO:0000256" key="3">
    <source>
        <dbReference type="SAM" id="MobiDB-lite"/>
    </source>
</evidence>
<evidence type="ECO:0000256" key="4">
    <source>
        <dbReference type="SAM" id="Phobius"/>
    </source>
</evidence>